<dbReference type="EMBL" id="CP005386">
    <property type="protein sequence ID" value="AGL26665.1"/>
    <property type="molecule type" value="Genomic_DNA"/>
</dbReference>
<gene>
    <name evidence="2" type="ORF">J113_08270</name>
</gene>
<dbReference type="AlphaFoldDB" id="R4M759"/>
<evidence type="ECO:0000313" key="3">
    <source>
        <dbReference type="Proteomes" id="UP000013548"/>
    </source>
</evidence>
<feature type="region of interest" description="Disordered" evidence="1">
    <location>
        <begin position="78"/>
        <end position="102"/>
    </location>
</feature>
<dbReference type="KEGG" id="mtuc:J113_08270"/>
<evidence type="ECO:0000313" key="2">
    <source>
        <dbReference type="EMBL" id="AGL26665.1"/>
    </source>
</evidence>
<dbReference type="BioCyc" id="MTUB1310114:G13A2-1224-MONOMER"/>
<feature type="compositionally biased region" description="Basic and acidic residues" evidence="1">
    <location>
        <begin position="93"/>
        <end position="102"/>
    </location>
</feature>
<protein>
    <submittedName>
        <fullName evidence="2">Uncharacterized protein</fullName>
    </submittedName>
</protein>
<proteinExistence type="predicted"/>
<name>R4M759_MYCTX</name>
<dbReference type="HOGENOM" id="CLU_2274306_0_0_11"/>
<dbReference type="Proteomes" id="UP000013548">
    <property type="component" value="Chromosome"/>
</dbReference>
<accession>R4M759</accession>
<organism evidence="2 3">
    <name type="scientific">Mycobacterium tuberculosis CAS/NITR204</name>
    <dbReference type="NCBI Taxonomy" id="1310114"/>
    <lineage>
        <taxon>Bacteria</taxon>
        <taxon>Bacillati</taxon>
        <taxon>Actinomycetota</taxon>
        <taxon>Actinomycetes</taxon>
        <taxon>Mycobacteriales</taxon>
        <taxon>Mycobacteriaceae</taxon>
        <taxon>Mycobacterium</taxon>
        <taxon>Mycobacterium tuberculosis complex</taxon>
    </lineage>
</organism>
<reference evidence="2 3" key="1">
    <citation type="journal article" date="2013" name="Genome Announc.">
        <title>Whole-Genome Sequences of Four Clinical Isolates of Mycobacterium tuberculosis from Tamil Nadu, South India.</title>
        <authorList>
            <person name="Narayanan S."/>
            <person name="Deshpande U."/>
        </authorList>
    </citation>
    <scope>NUCLEOTIDE SEQUENCE [LARGE SCALE GENOMIC DNA]</scope>
    <source>
        <strain evidence="2 3">CAS/NITR204</strain>
    </source>
</reference>
<sequence>MTSAPRSAQKAIRSLRNRGRAGEGLTCYQKGVQWGAAAVIRRGEHGGNQLGRTRLLADGCALQRCGKGAGHRFEIAEHQRPQPRPQDGVLGVEDVRGRGDLG</sequence>
<evidence type="ECO:0000256" key="1">
    <source>
        <dbReference type="SAM" id="MobiDB-lite"/>
    </source>
</evidence>